<keyword evidence="1" id="KW-0732">Signal</keyword>
<evidence type="ECO:0000259" key="2">
    <source>
        <dbReference type="Pfam" id="PF03572"/>
    </source>
</evidence>
<dbReference type="Pfam" id="PF03572">
    <property type="entry name" value="Peptidase_S41"/>
    <property type="match status" value="1"/>
</dbReference>
<feature type="chain" id="PRO_5045955561" evidence="1">
    <location>
        <begin position="22"/>
        <end position="349"/>
    </location>
</feature>
<dbReference type="Proteomes" id="UP001165367">
    <property type="component" value="Unassembled WGS sequence"/>
</dbReference>
<reference evidence="3" key="1">
    <citation type="submission" date="2022-01" db="EMBL/GenBank/DDBJ databases">
        <authorList>
            <person name="Jo J.-H."/>
            <person name="Im W.-T."/>
        </authorList>
    </citation>
    <scope>NUCLEOTIDE SEQUENCE</scope>
    <source>
        <strain evidence="3">NA20</strain>
    </source>
</reference>
<accession>A0ABS9KXC9</accession>
<evidence type="ECO:0000256" key="1">
    <source>
        <dbReference type="SAM" id="SignalP"/>
    </source>
</evidence>
<gene>
    <name evidence="3" type="ORF">LZZ85_21485</name>
</gene>
<dbReference type="RefSeq" id="WP_237875421.1">
    <property type="nucleotide sequence ID" value="NZ_JAKLTR010000016.1"/>
</dbReference>
<name>A0ABS9KXC9_9BACT</name>
<comment type="caution">
    <text evidence="3">The sequence shown here is derived from an EMBL/GenBank/DDBJ whole genome shotgun (WGS) entry which is preliminary data.</text>
</comment>
<evidence type="ECO:0000313" key="3">
    <source>
        <dbReference type="EMBL" id="MCG2616884.1"/>
    </source>
</evidence>
<keyword evidence="4" id="KW-1185">Reference proteome</keyword>
<dbReference type="InterPro" id="IPR005151">
    <property type="entry name" value="Tail-specific_protease"/>
</dbReference>
<feature type="signal peptide" evidence="1">
    <location>
        <begin position="1"/>
        <end position="21"/>
    </location>
</feature>
<dbReference type="SUPFAM" id="SSF52096">
    <property type="entry name" value="ClpP/crotonase"/>
    <property type="match status" value="1"/>
</dbReference>
<feature type="domain" description="Tail specific protease" evidence="2">
    <location>
        <begin position="158"/>
        <end position="321"/>
    </location>
</feature>
<dbReference type="EMBL" id="JAKLTR010000016">
    <property type="protein sequence ID" value="MCG2616884.1"/>
    <property type="molecule type" value="Genomic_DNA"/>
</dbReference>
<dbReference type="PANTHER" id="PTHR32060:SF30">
    <property type="entry name" value="CARBOXY-TERMINAL PROCESSING PROTEASE CTPA"/>
    <property type="match status" value="1"/>
</dbReference>
<dbReference type="PANTHER" id="PTHR32060">
    <property type="entry name" value="TAIL-SPECIFIC PROTEASE"/>
    <property type="match status" value="1"/>
</dbReference>
<sequence length="349" mass="38764">MRIRNLIPALFFTGLISNASAQLADPAVMNDQLADSTKSYVWDCVNLMQKQSLYSSRVNWEEARDSVARMLNSSSTLSEAENIVIWVFKKLEDHHGMYGGIDTSYRYPAPGAARKMSASILAEYKKPRAVKIQMLSDNIAYYKMPAVLVGSNTEKMKEWANLMMDSLCSIASNHPRGFIIDLRMNNGGNSEPMWQTLRHLIGEKNRVRLAGADGKLLKDEMDAAMIQYRQAGMPDRLCTLNEKLPVAVLIGAGTASSGEIMALSFSTRKNTRLFGEPTYGVANATNGFVVQNKGYLLLTVSYLSDGKKKLLKQMAIQPDVLVQNDGDNFADPARDTAVIEAMGWLRKKM</sequence>
<dbReference type="Gene3D" id="3.90.226.10">
    <property type="entry name" value="2-enoyl-CoA Hydratase, Chain A, domain 1"/>
    <property type="match status" value="1"/>
</dbReference>
<evidence type="ECO:0000313" key="4">
    <source>
        <dbReference type="Proteomes" id="UP001165367"/>
    </source>
</evidence>
<protein>
    <submittedName>
        <fullName evidence="3">S41 family peptidase</fullName>
    </submittedName>
</protein>
<dbReference type="InterPro" id="IPR029045">
    <property type="entry name" value="ClpP/crotonase-like_dom_sf"/>
</dbReference>
<organism evidence="3 4">
    <name type="scientific">Terrimonas ginsenosidimutans</name>
    <dbReference type="NCBI Taxonomy" id="2908004"/>
    <lineage>
        <taxon>Bacteria</taxon>
        <taxon>Pseudomonadati</taxon>
        <taxon>Bacteroidota</taxon>
        <taxon>Chitinophagia</taxon>
        <taxon>Chitinophagales</taxon>
        <taxon>Chitinophagaceae</taxon>
        <taxon>Terrimonas</taxon>
    </lineage>
</organism>
<proteinExistence type="predicted"/>